<accession>A0ABV7X4F0</accession>
<evidence type="ECO:0008006" key="4">
    <source>
        <dbReference type="Google" id="ProtNLM"/>
    </source>
</evidence>
<evidence type="ECO:0000256" key="1">
    <source>
        <dbReference type="SAM" id="Phobius"/>
    </source>
</evidence>
<keyword evidence="1" id="KW-0812">Transmembrane</keyword>
<gene>
    <name evidence="2" type="ORF">ACFOOL_14800</name>
</gene>
<dbReference type="RefSeq" id="WP_380098049.1">
    <property type="nucleotide sequence ID" value="NZ_JBHRYD010000014.1"/>
</dbReference>
<dbReference type="Proteomes" id="UP001595613">
    <property type="component" value="Unassembled WGS sequence"/>
</dbReference>
<feature type="transmembrane region" description="Helical" evidence="1">
    <location>
        <begin position="185"/>
        <end position="208"/>
    </location>
</feature>
<organism evidence="2 3">
    <name type="scientific">Devosia honganensis</name>
    <dbReference type="NCBI Taxonomy" id="1610527"/>
    <lineage>
        <taxon>Bacteria</taxon>
        <taxon>Pseudomonadati</taxon>
        <taxon>Pseudomonadota</taxon>
        <taxon>Alphaproteobacteria</taxon>
        <taxon>Hyphomicrobiales</taxon>
        <taxon>Devosiaceae</taxon>
        <taxon>Devosia</taxon>
    </lineage>
</organism>
<feature type="transmembrane region" description="Helical" evidence="1">
    <location>
        <begin position="155"/>
        <end position="179"/>
    </location>
</feature>
<keyword evidence="1" id="KW-1133">Transmembrane helix</keyword>
<sequence length="212" mass="22425">MPSLVTRFHLLLFGVTLAIAGVALIHIPPGFVFPAHWQGSAPDWLWPRDTALAVPPLLQLTLMAVFFFLGLALTSGHLARTRHILEPALTLLLSVGAACQLGLLLIGIGSDFDMFRIAGAGLALVLLVVGVVVFEAERHSYGGLRMPWPIPSDRAWLWVHRISGSAAVAASVGLGWLAWTDPGPGVLVLAMAGVLAGLPLLAGVATLATRWL</sequence>
<comment type="caution">
    <text evidence="2">The sequence shown here is derived from an EMBL/GenBank/DDBJ whole genome shotgun (WGS) entry which is preliminary data.</text>
</comment>
<feature type="transmembrane region" description="Helical" evidence="1">
    <location>
        <begin position="58"/>
        <end position="76"/>
    </location>
</feature>
<proteinExistence type="predicted"/>
<feature type="transmembrane region" description="Helical" evidence="1">
    <location>
        <begin position="88"/>
        <end position="108"/>
    </location>
</feature>
<keyword evidence="1" id="KW-0472">Membrane</keyword>
<protein>
    <recommendedName>
        <fullName evidence="4">DUF1648 domain-containing protein</fullName>
    </recommendedName>
</protein>
<reference evidence="3" key="1">
    <citation type="journal article" date="2019" name="Int. J. Syst. Evol. Microbiol.">
        <title>The Global Catalogue of Microorganisms (GCM) 10K type strain sequencing project: providing services to taxonomists for standard genome sequencing and annotation.</title>
        <authorList>
            <consortium name="The Broad Institute Genomics Platform"/>
            <consortium name="The Broad Institute Genome Sequencing Center for Infectious Disease"/>
            <person name="Wu L."/>
            <person name="Ma J."/>
        </authorList>
    </citation>
    <scope>NUCLEOTIDE SEQUENCE [LARGE SCALE GENOMIC DNA]</scope>
    <source>
        <strain evidence="3">KCTC 42281</strain>
    </source>
</reference>
<dbReference type="EMBL" id="JBHRYD010000014">
    <property type="protein sequence ID" value="MFC3706019.1"/>
    <property type="molecule type" value="Genomic_DNA"/>
</dbReference>
<evidence type="ECO:0000313" key="2">
    <source>
        <dbReference type="EMBL" id="MFC3706019.1"/>
    </source>
</evidence>
<keyword evidence="3" id="KW-1185">Reference proteome</keyword>
<evidence type="ECO:0000313" key="3">
    <source>
        <dbReference type="Proteomes" id="UP001595613"/>
    </source>
</evidence>
<feature type="transmembrane region" description="Helical" evidence="1">
    <location>
        <begin position="114"/>
        <end position="134"/>
    </location>
</feature>
<name>A0ABV7X4F0_9HYPH</name>